<keyword evidence="1" id="KW-0159">Chromosome partition</keyword>
<keyword evidence="3 5" id="KW-0238">DNA-binding</keyword>
<evidence type="ECO:0000259" key="7">
    <source>
        <dbReference type="PROSITE" id="PS51900"/>
    </source>
</evidence>
<proteinExistence type="predicted"/>
<dbReference type="EMBL" id="QUWK01000017">
    <property type="protein sequence ID" value="RFU93838.1"/>
    <property type="molecule type" value="Genomic_DNA"/>
</dbReference>
<feature type="domain" description="Tyr recombinase" evidence="6">
    <location>
        <begin position="107"/>
        <end position="287"/>
    </location>
</feature>
<keyword evidence="9" id="KW-1185">Reference proteome</keyword>
<dbReference type="GO" id="GO:0003677">
    <property type="term" value="F:DNA binding"/>
    <property type="evidence" value="ECO:0007669"/>
    <property type="project" value="UniProtKB-UniRule"/>
</dbReference>
<dbReference type="PROSITE" id="PS51900">
    <property type="entry name" value="CB"/>
    <property type="match status" value="1"/>
</dbReference>
<protein>
    <submittedName>
        <fullName evidence="8">Recombinase XerC</fullName>
    </submittedName>
</protein>
<reference evidence="8 9" key="2">
    <citation type="submission" date="2018-09" db="EMBL/GenBank/DDBJ databases">
        <title>Genome of Sphaerochaeta halotolerans strain 4-11.</title>
        <authorList>
            <person name="Nazina T.N."/>
            <person name="Sokolova D.S."/>
        </authorList>
    </citation>
    <scope>NUCLEOTIDE SEQUENCE [LARGE SCALE GENOMIC DNA]</scope>
    <source>
        <strain evidence="8 9">4-11</strain>
    </source>
</reference>
<dbReference type="InterPro" id="IPR044068">
    <property type="entry name" value="CB"/>
</dbReference>
<organism evidence="8 9">
    <name type="scientific">Sphaerochaeta halotolerans</name>
    <dbReference type="NCBI Taxonomy" id="2293840"/>
    <lineage>
        <taxon>Bacteria</taxon>
        <taxon>Pseudomonadati</taxon>
        <taxon>Spirochaetota</taxon>
        <taxon>Spirochaetia</taxon>
        <taxon>Spirochaetales</taxon>
        <taxon>Sphaerochaetaceae</taxon>
        <taxon>Sphaerochaeta</taxon>
    </lineage>
</organism>
<gene>
    <name evidence="8" type="ORF">DYP60_12725</name>
</gene>
<dbReference type="GO" id="GO:0015074">
    <property type="term" value="P:DNA integration"/>
    <property type="evidence" value="ECO:0007669"/>
    <property type="project" value="UniProtKB-KW"/>
</dbReference>
<keyword evidence="4" id="KW-0233">DNA recombination</keyword>
<dbReference type="GO" id="GO:0006310">
    <property type="term" value="P:DNA recombination"/>
    <property type="evidence" value="ECO:0007669"/>
    <property type="project" value="UniProtKB-KW"/>
</dbReference>
<dbReference type="InterPro" id="IPR011010">
    <property type="entry name" value="DNA_brk_join_enz"/>
</dbReference>
<dbReference type="PROSITE" id="PS51898">
    <property type="entry name" value="TYR_RECOMBINASE"/>
    <property type="match status" value="1"/>
</dbReference>
<evidence type="ECO:0000256" key="5">
    <source>
        <dbReference type="PROSITE-ProRule" id="PRU01248"/>
    </source>
</evidence>
<dbReference type="GO" id="GO:0007059">
    <property type="term" value="P:chromosome segregation"/>
    <property type="evidence" value="ECO:0007669"/>
    <property type="project" value="UniProtKB-KW"/>
</dbReference>
<evidence type="ECO:0000313" key="8">
    <source>
        <dbReference type="EMBL" id="RFU93838.1"/>
    </source>
</evidence>
<evidence type="ECO:0000313" key="9">
    <source>
        <dbReference type="Proteomes" id="UP000264002"/>
    </source>
</evidence>
<dbReference type="OrthoDB" id="341301at2"/>
<evidence type="ECO:0000256" key="4">
    <source>
        <dbReference type="ARBA" id="ARBA00023172"/>
    </source>
</evidence>
<evidence type="ECO:0000256" key="3">
    <source>
        <dbReference type="ARBA" id="ARBA00023125"/>
    </source>
</evidence>
<keyword evidence="2" id="KW-0229">DNA integration</keyword>
<name>A0A372MEM4_9SPIR</name>
<dbReference type="InterPro" id="IPR002104">
    <property type="entry name" value="Integrase_catalytic"/>
</dbReference>
<dbReference type="Pfam" id="PF00589">
    <property type="entry name" value="Phage_integrase"/>
    <property type="match status" value="1"/>
</dbReference>
<evidence type="ECO:0000256" key="1">
    <source>
        <dbReference type="ARBA" id="ARBA00022829"/>
    </source>
</evidence>
<dbReference type="AlphaFoldDB" id="A0A372MEM4"/>
<dbReference type="Gene3D" id="1.10.443.10">
    <property type="entry name" value="Intergrase catalytic core"/>
    <property type="match status" value="1"/>
</dbReference>
<dbReference type="InterPro" id="IPR013762">
    <property type="entry name" value="Integrase-like_cat_sf"/>
</dbReference>
<dbReference type="SUPFAM" id="SSF47823">
    <property type="entry name" value="lambda integrase-like, N-terminal domain"/>
    <property type="match status" value="1"/>
</dbReference>
<feature type="domain" description="Core-binding (CB)" evidence="7">
    <location>
        <begin position="4"/>
        <end position="86"/>
    </location>
</feature>
<dbReference type="InterPro" id="IPR004107">
    <property type="entry name" value="Integrase_SAM-like_N"/>
</dbReference>
<evidence type="ECO:0000259" key="6">
    <source>
        <dbReference type="PROSITE" id="PS51898"/>
    </source>
</evidence>
<dbReference type="CDD" id="cd00798">
    <property type="entry name" value="INT_XerDC_C"/>
    <property type="match status" value="1"/>
</dbReference>
<evidence type="ECO:0000256" key="2">
    <source>
        <dbReference type="ARBA" id="ARBA00022908"/>
    </source>
</evidence>
<dbReference type="RefSeq" id="WP_117331392.1">
    <property type="nucleotide sequence ID" value="NZ_QUWK01000017.1"/>
</dbReference>
<dbReference type="PANTHER" id="PTHR30349">
    <property type="entry name" value="PHAGE INTEGRASE-RELATED"/>
    <property type="match status" value="1"/>
</dbReference>
<dbReference type="Proteomes" id="UP000264002">
    <property type="component" value="Unassembled WGS sequence"/>
</dbReference>
<dbReference type="Gene3D" id="1.10.150.130">
    <property type="match status" value="1"/>
</dbReference>
<accession>A0A372MEM4</accession>
<comment type="caution">
    <text evidence="8">The sequence shown here is derived from an EMBL/GenBank/DDBJ whole genome shotgun (WGS) entry which is preliminary data.</text>
</comment>
<sequence length="297" mass="33731">MTLPVDQLLLEEYEDYLMMQRRLSQATLQVYLYEVSRLMETSLPLDTVDALQLEAYLIGERKQRNLSSASLAKALSALRSFFAFLQLQKIRQDNPVLLVSHSQKPLTLPQVASVQQIDALLESIDIASPLGYRDRTLFELIYSCGLRISEACNLEVSDYQDGKLRVLGKRDKLRIVPVGEIAAQYLAAYLKDIRPALVGMRLSNQALFVGRRGKKLTRQAVYKRFVGYCQKCNLDAKVHTLRHSFATHLLEGGADLRSVQELLGHADIKTTQIYTHVDTASLQHAYDAYHDEQEDKE</sequence>
<dbReference type="SUPFAM" id="SSF56349">
    <property type="entry name" value="DNA breaking-rejoining enzymes"/>
    <property type="match status" value="1"/>
</dbReference>
<reference evidence="9" key="1">
    <citation type="submission" date="2018-08" db="EMBL/GenBank/DDBJ databases">
        <authorList>
            <person name="Grouzdev D.S."/>
            <person name="Krutkina M.S."/>
        </authorList>
    </citation>
    <scope>NUCLEOTIDE SEQUENCE [LARGE SCALE GENOMIC DNA]</scope>
    <source>
        <strain evidence="9">4-11</strain>
    </source>
</reference>
<dbReference type="InterPro" id="IPR050090">
    <property type="entry name" value="Tyrosine_recombinase_XerCD"/>
</dbReference>
<dbReference type="PANTHER" id="PTHR30349:SF81">
    <property type="entry name" value="TYROSINE RECOMBINASE XERC"/>
    <property type="match status" value="1"/>
</dbReference>
<dbReference type="Pfam" id="PF02899">
    <property type="entry name" value="Phage_int_SAM_1"/>
    <property type="match status" value="1"/>
</dbReference>
<dbReference type="InterPro" id="IPR010998">
    <property type="entry name" value="Integrase_recombinase_N"/>
</dbReference>